<dbReference type="Proteomes" id="UP000826271">
    <property type="component" value="Unassembled WGS sequence"/>
</dbReference>
<dbReference type="EC" id="3.2.1.2" evidence="4"/>
<dbReference type="InterPro" id="IPR001554">
    <property type="entry name" value="Glyco_hydro_14"/>
</dbReference>
<dbReference type="GO" id="GO:0000272">
    <property type="term" value="P:polysaccharide catabolic process"/>
    <property type="evidence" value="ECO:0007669"/>
    <property type="project" value="UniProtKB-KW"/>
</dbReference>
<evidence type="ECO:0000256" key="5">
    <source>
        <dbReference type="SAM" id="MobiDB-lite"/>
    </source>
</evidence>
<reference evidence="6" key="1">
    <citation type="submission" date="2019-10" db="EMBL/GenBank/DDBJ databases">
        <authorList>
            <person name="Zhang R."/>
            <person name="Pan Y."/>
            <person name="Wang J."/>
            <person name="Ma R."/>
            <person name="Yu S."/>
        </authorList>
    </citation>
    <scope>NUCLEOTIDE SEQUENCE</scope>
    <source>
        <strain evidence="6">LA-IB0</strain>
        <tissue evidence="6">Leaf</tissue>
    </source>
</reference>
<dbReference type="InterPro" id="IPR017853">
    <property type="entry name" value="GH"/>
</dbReference>
<dbReference type="PRINTS" id="PR00750">
    <property type="entry name" value="BETAAMYLASE"/>
</dbReference>
<evidence type="ECO:0000313" key="6">
    <source>
        <dbReference type="EMBL" id="KAG8370050.1"/>
    </source>
</evidence>
<dbReference type="Gene3D" id="3.20.20.80">
    <property type="entry name" value="Glycosidases"/>
    <property type="match status" value="1"/>
</dbReference>
<evidence type="ECO:0000256" key="4">
    <source>
        <dbReference type="RuleBase" id="RU000509"/>
    </source>
</evidence>
<dbReference type="GO" id="GO:0016161">
    <property type="term" value="F:beta-amylase activity"/>
    <property type="evidence" value="ECO:0007669"/>
    <property type="project" value="UniProtKB-EC"/>
</dbReference>
<evidence type="ECO:0000256" key="1">
    <source>
        <dbReference type="ARBA" id="ARBA00005652"/>
    </source>
</evidence>
<comment type="similarity">
    <text evidence="1 4">Belongs to the glycosyl hydrolase 14 family.</text>
</comment>
<keyword evidence="2 4" id="KW-0119">Carbohydrate metabolism</keyword>
<dbReference type="Pfam" id="PF01373">
    <property type="entry name" value="Glyco_hydro_14"/>
    <property type="match status" value="1"/>
</dbReference>
<dbReference type="AlphaFoldDB" id="A0AAV6WSU5"/>
<keyword evidence="4" id="KW-0378">Hydrolase</keyword>
<evidence type="ECO:0000256" key="2">
    <source>
        <dbReference type="ARBA" id="ARBA00023277"/>
    </source>
</evidence>
<dbReference type="PANTHER" id="PTHR31352">
    <property type="entry name" value="BETA-AMYLASE 1, CHLOROPLASTIC"/>
    <property type="match status" value="1"/>
</dbReference>
<gene>
    <name evidence="6" type="ORF">BUALT_Bualt14G0077300</name>
</gene>
<dbReference type="SUPFAM" id="SSF51445">
    <property type="entry name" value="(Trans)glycosidases"/>
    <property type="match status" value="1"/>
</dbReference>
<proteinExistence type="inferred from homology"/>
<dbReference type="EMBL" id="WHWC01000014">
    <property type="protein sequence ID" value="KAG8370050.1"/>
    <property type="molecule type" value="Genomic_DNA"/>
</dbReference>
<comment type="catalytic activity">
    <reaction evidence="4">
        <text>Hydrolysis of (1-&gt;4)-alpha-D-glucosidic linkages in polysaccharides so as to remove successive maltose units from the non-reducing ends of the chains.</text>
        <dbReference type="EC" id="3.2.1.2"/>
    </reaction>
</comment>
<protein>
    <recommendedName>
        <fullName evidence="4">Beta-amylase</fullName>
        <ecNumber evidence="4">3.2.1.2</ecNumber>
    </recommendedName>
</protein>
<organism evidence="6 7">
    <name type="scientific">Buddleja alternifolia</name>
    <dbReference type="NCBI Taxonomy" id="168488"/>
    <lineage>
        <taxon>Eukaryota</taxon>
        <taxon>Viridiplantae</taxon>
        <taxon>Streptophyta</taxon>
        <taxon>Embryophyta</taxon>
        <taxon>Tracheophyta</taxon>
        <taxon>Spermatophyta</taxon>
        <taxon>Magnoliopsida</taxon>
        <taxon>eudicotyledons</taxon>
        <taxon>Gunneridae</taxon>
        <taxon>Pentapetalae</taxon>
        <taxon>asterids</taxon>
        <taxon>lamiids</taxon>
        <taxon>Lamiales</taxon>
        <taxon>Scrophulariaceae</taxon>
        <taxon>Buddlejeae</taxon>
        <taxon>Buddleja</taxon>
    </lineage>
</organism>
<sequence length="543" mass="59890">MEISVIGSSQVNVGRVNDIGFCNFSKNLNVKICNLKNNNYSKGFNLGENLSFVLPSRFPIGCCVKASASAHNQAAVVSEKSPNFTRTKHNDGVKLFVGLPLDTVSNCNTINHARAIAAGLKALKLLGVDGVELPVWWGIAENEAMGKYNWTGYLAIVEMVQKLDLKLHISLCFHASKESKISLPQWVSRIGESEQSIYFTDRSGQQYKDCLSLAVDDVPVLDGKTPLEVYKEFCDNFKSSFSPFMGSTITGISVGLGPDGELRYPSHLNSTRKNIHHGAGEFQCYDKNMLNNLKHHAETHGNPLWGLGGPHDAPGYDESPISRGFFTENGGSWETPYGDFFLSWYSSQLIHHGDRVLSLANSTFKDAPITLSGKIPLMPSWYKTRSHPSELTTGFYNTVNRDGYDAIAEIFSRNSCKIILPGLDLSDEDQPNKSRSSPESLLAQITSSCMKHGVEMSGQNSLISGGSKGFEQVKKNLLGENAIIDLFMHQRMGAYFFSPEHFPSFTQFVRGLNQPVQSLDDLPVGEEDNAENRPAMNLHMQAA</sequence>
<comment type="caution">
    <text evidence="6">The sequence shown here is derived from an EMBL/GenBank/DDBJ whole genome shotgun (WGS) entry which is preliminary data.</text>
</comment>
<dbReference type="PANTHER" id="PTHR31352:SF3">
    <property type="entry name" value="INACTIVE BETA-AMYLASE 9"/>
    <property type="match status" value="1"/>
</dbReference>
<keyword evidence="4" id="KW-0326">Glycosidase</keyword>
<feature type="region of interest" description="Disordered" evidence="5">
    <location>
        <begin position="524"/>
        <end position="543"/>
    </location>
</feature>
<name>A0AAV6WSU5_9LAMI</name>
<evidence type="ECO:0000256" key="3">
    <source>
        <dbReference type="ARBA" id="ARBA00023326"/>
    </source>
</evidence>
<keyword evidence="3 4" id="KW-0624">Polysaccharide degradation</keyword>
<evidence type="ECO:0000313" key="7">
    <source>
        <dbReference type="Proteomes" id="UP000826271"/>
    </source>
</evidence>
<keyword evidence="7" id="KW-1185">Reference proteome</keyword>
<accession>A0AAV6WSU5</accession>